<dbReference type="Pfam" id="PF00550">
    <property type="entry name" value="PP-binding"/>
    <property type="match status" value="1"/>
</dbReference>
<dbReference type="Gene3D" id="3.30.559.10">
    <property type="entry name" value="Chloramphenicol acetyltransferase-like domain"/>
    <property type="match status" value="1"/>
</dbReference>
<dbReference type="InterPro" id="IPR009081">
    <property type="entry name" value="PP-bd_ACP"/>
</dbReference>
<evidence type="ECO:0000256" key="1">
    <source>
        <dbReference type="ARBA" id="ARBA00001957"/>
    </source>
</evidence>
<gene>
    <name evidence="5" type="ORF">RM479_13530</name>
</gene>
<dbReference type="EMBL" id="JAVREP010000007">
    <property type="protein sequence ID" value="MDT0329435.1"/>
    <property type="molecule type" value="Genomic_DNA"/>
</dbReference>
<dbReference type="SUPFAM" id="SSF47336">
    <property type="entry name" value="ACP-like"/>
    <property type="match status" value="1"/>
</dbReference>
<dbReference type="PANTHER" id="PTHR45527:SF10">
    <property type="entry name" value="PYOCHELIN SYNTHASE PCHF"/>
    <property type="match status" value="1"/>
</dbReference>
<feature type="non-terminal residue" evidence="5">
    <location>
        <position position="320"/>
    </location>
</feature>
<dbReference type="RefSeq" id="WP_311512074.1">
    <property type="nucleotide sequence ID" value="NZ_JAVREP010000007.1"/>
</dbReference>
<evidence type="ECO:0000259" key="4">
    <source>
        <dbReference type="PROSITE" id="PS50075"/>
    </source>
</evidence>
<sequence length="320" mass="34985">MAHRVVEAGAAGVGSASVRERAAAVLATEDFSDTDDLFECGLDSLGLIRLVGRWREEGHDVTFEDLALNPTVTAWTALLERTAPTAPVSAAPAREPSRPVEGEPFPMATMQHAYLVGRGDEQPLGGVAAHFYTEFDGRDVDRDALAWAVEVVVDRHPMLRARFDGDGHQRVAPAGEGARLKVHDLRSADPEEVERALDRLREENTHRRMDVAAGEVLEVALSLLPGGRTRLHVDLDMIVADALSLRVLLDDLCAAYEGRDLPPLDYDFAAYLADRGARDTGERDRARAWWHERLRDLPPPPEPPTVIDPARPTPAGSPLA</sequence>
<dbReference type="InterPro" id="IPR001242">
    <property type="entry name" value="Condensation_dom"/>
</dbReference>
<evidence type="ECO:0000256" key="3">
    <source>
        <dbReference type="SAM" id="MobiDB-lite"/>
    </source>
</evidence>
<dbReference type="Gene3D" id="1.10.1200.10">
    <property type="entry name" value="ACP-like"/>
    <property type="match status" value="1"/>
</dbReference>
<feature type="domain" description="Carrier" evidence="4">
    <location>
        <begin position="9"/>
        <end position="83"/>
    </location>
</feature>
<name>A0ABU2MBD7_9ACTN</name>
<protein>
    <submittedName>
        <fullName evidence="5">Condensation domain-containing protein</fullName>
    </submittedName>
</protein>
<dbReference type="Proteomes" id="UP001183390">
    <property type="component" value="Unassembled WGS sequence"/>
</dbReference>
<dbReference type="InterPro" id="IPR023213">
    <property type="entry name" value="CAT-like_dom_sf"/>
</dbReference>
<dbReference type="Pfam" id="PF00668">
    <property type="entry name" value="Condensation"/>
    <property type="match status" value="1"/>
</dbReference>
<dbReference type="InterPro" id="IPR036736">
    <property type="entry name" value="ACP-like_sf"/>
</dbReference>
<reference evidence="6" key="1">
    <citation type="submission" date="2023-07" db="EMBL/GenBank/DDBJ databases">
        <title>30 novel species of actinomycetes from the DSMZ collection.</title>
        <authorList>
            <person name="Nouioui I."/>
        </authorList>
    </citation>
    <scope>NUCLEOTIDE SEQUENCE [LARGE SCALE GENOMIC DNA]</scope>
    <source>
        <strain evidence="6">DSM 44743</strain>
    </source>
</reference>
<evidence type="ECO:0000313" key="5">
    <source>
        <dbReference type="EMBL" id="MDT0329435.1"/>
    </source>
</evidence>
<dbReference type="PANTHER" id="PTHR45527">
    <property type="entry name" value="NONRIBOSOMAL PEPTIDE SYNTHETASE"/>
    <property type="match status" value="1"/>
</dbReference>
<evidence type="ECO:0000256" key="2">
    <source>
        <dbReference type="ARBA" id="ARBA00022598"/>
    </source>
</evidence>
<proteinExistence type="predicted"/>
<comment type="cofactor">
    <cofactor evidence="1">
        <name>pantetheine 4'-phosphate</name>
        <dbReference type="ChEBI" id="CHEBI:47942"/>
    </cofactor>
</comment>
<dbReference type="SUPFAM" id="SSF52777">
    <property type="entry name" value="CoA-dependent acyltransferases"/>
    <property type="match status" value="1"/>
</dbReference>
<keyword evidence="2" id="KW-0436">Ligase</keyword>
<organism evidence="5 6">
    <name type="scientific">Nocardiopsis lambiniae</name>
    <dbReference type="NCBI Taxonomy" id="3075539"/>
    <lineage>
        <taxon>Bacteria</taxon>
        <taxon>Bacillati</taxon>
        <taxon>Actinomycetota</taxon>
        <taxon>Actinomycetes</taxon>
        <taxon>Streptosporangiales</taxon>
        <taxon>Nocardiopsidaceae</taxon>
        <taxon>Nocardiopsis</taxon>
    </lineage>
</organism>
<keyword evidence="6" id="KW-1185">Reference proteome</keyword>
<comment type="caution">
    <text evidence="5">The sequence shown here is derived from an EMBL/GenBank/DDBJ whole genome shotgun (WGS) entry which is preliminary data.</text>
</comment>
<feature type="region of interest" description="Disordered" evidence="3">
    <location>
        <begin position="291"/>
        <end position="320"/>
    </location>
</feature>
<evidence type="ECO:0000313" key="6">
    <source>
        <dbReference type="Proteomes" id="UP001183390"/>
    </source>
</evidence>
<dbReference type="PROSITE" id="PS50075">
    <property type="entry name" value="CARRIER"/>
    <property type="match status" value="1"/>
</dbReference>
<feature type="compositionally biased region" description="Pro residues" evidence="3">
    <location>
        <begin position="297"/>
        <end position="306"/>
    </location>
</feature>
<accession>A0ABU2MBD7</accession>